<keyword evidence="3" id="KW-1185">Reference proteome</keyword>
<dbReference type="Proteomes" id="UP000663879">
    <property type="component" value="Unassembled WGS sequence"/>
</dbReference>
<name>A0A813XLJ4_9BILA</name>
<dbReference type="AlphaFoldDB" id="A0A813XLJ4"/>
<gene>
    <name evidence="2" type="ORF">OXX778_LOCUS9719</name>
</gene>
<proteinExistence type="predicted"/>
<evidence type="ECO:0000256" key="1">
    <source>
        <dbReference type="SAM" id="MobiDB-lite"/>
    </source>
</evidence>
<dbReference type="EMBL" id="CAJNOC010001459">
    <property type="protein sequence ID" value="CAF0866706.1"/>
    <property type="molecule type" value="Genomic_DNA"/>
</dbReference>
<evidence type="ECO:0000313" key="2">
    <source>
        <dbReference type="EMBL" id="CAF0866706.1"/>
    </source>
</evidence>
<protein>
    <submittedName>
        <fullName evidence="2">Uncharacterized protein</fullName>
    </submittedName>
</protein>
<comment type="caution">
    <text evidence="2">The sequence shown here is derived from an EMBL/GenBank/DDBJ whole genome shotgun (WGS) entry which is preliminary data.</text>
</comment>
<organism evidence="2 3">
    <name type="scientific">Brachionus calyciflorus</name>
    <dbReference type="NCBI Taxonomy" id="104777"/>
    <lineage>
        <taxon>Eukaryota</taxon>
        <taxon>Metazoa</taxon>
        <taxon>Spiralia</taxon>
        <taxon>Gnathifera</taxon>
        <taxon>Rotifera</taxon>
        <taxon>Eurotatoria</taxon>
        <taxon>Monogononta</taxon>
        <taxon>Pseudotrocha</taxon>
        <taxon>Ploima</taxon>
        <taxon>Brachionidae</taxon>
        <taxon>Brachionus</taxon>
    </lineage>
</organism>
<accession>A0A813XLJ4</accession>
<feature type="compositionally biased region" description="Polar residues" evidence="1">
    <location>
        <begin position="1"/>
        <end position="14"/>
    </location>
</feature>
<reference evidence="2" key="1">
    <citation type="submission" date="2021-02" db="EMBL/GenBank/DDBJ databases">
        <authorList>
            <person name="Nowell W R."/>
        </authorList>
    </citation>
    <scope>NUCLEOTIDE SEQUENCE</scope>
    <source>
        <strain evidence="2">Ploen Becks lab</strain>
    </source>
</reference>
<evidence type="ECO:0000313" key="3">
    <source>
        <dbReference type="Proteomes" id="UP000663879"/>
    </source>
</evidence>
<feature type="region of interest" description="Disordered" evidence="1">
    <location>
        <begin position="1"/>
        <end position="21"/>
    </location>
</feature>
<sequence length="111" mass="12703">MLEESINSQSSSLIETKGDLQSVKESIPDLLKALNTLEVNLDSYGDQTQSLNQSTEQIYLNAQDNNQLIQRQLISILEYFNPLSDEKEVVEDEIIIEREFIPLENDSDKEL</sequence>